<proteinExistence type="predicted"/>
<evidence type="ECO:0000313" key="4">
    <source>
        <dbReference type="Proteomes" id="UP001199260"/>
    </source>
</evidence>
<dbReference type="PANTHER" id="PTHR30373">
    <property type="entry name" value="UPF0603 PROTEIN YGCG"/>
    <property type="match status" value="1"/>
</dbReference>
<evidence type="ECO:0000259" key="2">
    <source>
        <dbReference type="Pfam" id="PF04536"/>
    </source>
</evidence>
<comment type="caution">
    <text evidence="3">The sequence shown here is derived from an EMBL/GenBank/DDBJ whole genome shotgun (WGS) entry which is preliminary data.</text>
</comment>
<protein>
    <submittedName>
        <fullName evidence="3">TPM domain-containing protein</fullName>
    </submittedName>
</protein>
<dbReference type="InterPro" id="IPR007621">
    <property type="entry name" value="TPM_dom"/>
</dbReference>
<sequence>MGHWLQRWGRQLRHRFLERDASHALPDDARQRLAQAIAASEARHSGQIRVYVESALPWSYIRRDAPARERAVMQFGKQRVWDTEHNNGVLIYLLLTDHAIEIVADRAVSRCVSGPQWQAMVDSLASELRSGQYEKALLAAIGQVSRHLEQQFPRGAEPTAPNNELDDQPLIG</sequence>
<dbReference type="Pfam" id="PF04536">
    <property type="entry name" value="TPM_phosphatase"/>
    <property type="match status" value="1"/>
</dbReference>
<dbReference type="Gene3D" id="3.10.310.50">
    <property type="match status" value="1"/>
</dbReference>
<dbReference type="RefSeq" id="WP_230775546.1">
    <property type="nucleotide sequence ID" value="NZ_JAJNCT010000013.1"/>
</dbReference>
<evidence type="ECO:0000313" key="3">
    <source>
        <dbReference type="EMBL" id="MCD2166089.1"/>
    </source>
</evidence>
<organism evidence="3 4">
    <name type="scientific">Comamonas koreensis</name>
    <dbReference type="NCBI Taxonomy" id="160825"/>
    <lineage>
        <taxon>Bacteria</taxon>
        <taxon>Pseudomonadati</taxon>
        <taxon>Pseudomonadota</taxon>
        <taxon>Betaproteobacteria</taxon>
        <taxon>Burkholderiales</taxon>
        <taxon>Comamonadaceae</taxon>
        <taxon>Comamonas</taxon>
    </lineage>
</organism>
<keyword evidence="4" id="KW-1185">Reference proteome</keyword>
<gene>
    <name evidence="3" type="ORF">LPW39_13200</name>
</gene>
<dbReference type="Proteomes" id="UP001199260">
    <property type="component" value="Unassembled WGS sequence"/>
</dbReference>
<reference evidence="3 4" key="1">
    <citation type="submission" date="2021-11" db="EMBL/GenBank/DDBJ databases">
        <title>Genome sequence.</title>
        <authorList>
            <person name="Sun Q."/>
        </authorList>
    </citation>
    <scope>NUCLEOTIDE SEQUENCE [LARGE SCALE GENOMIC DNA]</scope>
    <source>
        <strain evidence="3 4">KCTC 12005</strain>
    </source>
</reference>
<dbReference type="EMBL" id="JAJNCT010000013">
    <property type="protein sequence ID" value="MCD2166089.1"/>
    <property type="molecule type" value="Genomic_DNA"/>
</dbReference>
<feature type="region of interest" description="Disordered" evidence="1">
    <location>
        <begin position="150"/>
        <end position="172"/>
    </location>
</feature>
<dbReference type="PANTHER" id="PTHR30373:SF8">
    <property type="entry name" value="BLL7265 PROTEIN"/>
    <property type="match status" value="1"/>
</dbReference>
<evidence type="ECO:0000256" key="1">
    <source>
        <dbReference type="SAM" id="MobiDB-lite"/>
    </source>
</evidence>
<accession>A0AAW4XWZ1</accession>
<name>A0AAW4XWZ1_9BURK</name>
<dbReference type="AlphaFoldDB" id="A0AAW4XWZ1"/>
<feature type="domain" description="TPM" evidence="2">
    <location>
        <begin position="20"/>
        <end position="145"/>
    </location>
</feature>